<dbReference type="PANTHER" id="PTHR15427">
    <property type="entry name" value="EMILIN ELASTIN MICROFIBRIL INTERFACE-LOCATED PROTEIN ELASTIN MICROFIBRIL INTERFACER"/>
    <property type="match status" value="1"/>
</dbReference>
<feature type="region of interest" description="Disordered" evidence="6">
    <location>
        <begin position="252"/>
        <end position="288"/>
    </location>
</feature>
<dbReference type="Pfam" id="PF01391">
    <property type="entry name" value="Collagen"/>
    <property type="match status" value="1"/>
</dbReference>
<dbReference type="Ensembl" id="ENSSFAT00005019676.1">
    <property type="protein sequence ID" value="ENSSFAP00005018909.1"/>
    <property type="gene ID" value="ENSSFAG00005009958.1"/>
</dbReference>
<reference evidence="8" key="1">
    <citation type="submission" date="2019-06" db="EMBL/GenBank/DDBJ databases">
        <authorList>
            <consortium name="Wellcome Sanger Institute Data Sharing"/>
        </authorList>
    </citation>
    <scope>NUCLEOTIDE SEQUENCE [LARGE SCALE GENOMIC DNA]</scope>
</reference>
<evidence type="ECO:0000256" key="4">
    <source>
        <dbReference type="ARBA" id="ARBA00022729"/>
    </source>
</evidence>
<name>A0A672H1K3_SALFA</name>
<feature type="compositionally biased region" description="Basic and acidic residues" evidence="6">
    <location>
        <begin position="19"/>
        <end position="34"/>
    </location>
</feature>
<evidence type="ECO:0000256" key="1">
    <source>
        <dbReference type="ARBA" id="ARBA00004498"/>
    </source>
</evidence>
<evidence type="ECO:0000256" key="6">
    <source>
        <dbReference type="SAM" id="MobiDB-lite"/>
    </source>
</evidence>
<dbReference type="AlphaFoldDB" id="A0A672H1K3"/>
<keyword evidence="3" id="KW-0272">Extracellular matrix</keyword>
<reference evidence="8" key="3">
    <citation type="submission" date="2025-09" db="UniProtKB">
        <authorList>
            <consortium name="Ensembl"/>
        </authorList>
    </citation>
    <scope>IDENTIFICATION</scope>
</reference>
<dbReference type="PRINTS" id="PR00007">
    <property type="entry name" value="COMPLEMNTC1Q"/>
</dbReference>
<feature type="region of interest" description="Disordered" evidence="6">
    <location>
        <begin position="1"/>
        <end position="105"/>
    </location>
</feature>
<dbReference type="Gene3D" id="2.60.120.40">
    <property type="match status" value="1"/>
</dbReference>
<keyword evidence="9" id="KW-1185">Reference proteome</keyword>
<evidence type="ECO:0000313" key="9">
    <source>
        <dbReference type="Proteomes" id="UP000472267"/>
    </source>
</evidence>
<dbReference type="SUPFAM" id="SSF49842">
    <property type="entry name" value="TNF-like"/>
    <property type="match status" value="1"/>
</dbReference>
<evidence type="ECO:0000259" key="7">
    <source>
        <dbReference type="PROSITE" id="PS50871"/>
    </source>
</evidence>
<reference evidence="8" key="2">
    <citation type="submission" date="2025-08" db="UniProtKB">
        <authorList>
            <consortium name="Ensembl"/>
        </authorList>
    </citation>
    <scope>IDENTIFICATION</scope>
</reference>
<keyword evidence="2" id="KW-0964">Secreted</keyword>
<dbReference type="SMART" id="SM00110">
    <property type="entry name" value="C1Q"/>
    <property type="match status" value="1"/>
</dbReference>
<dbReference type="PANTHER" id="PTHR15427:SF52">
    <property type="entry name" value="C1Q DOMAIN-CONTAINING PROTEIN"/>
    <property type="match status" value="1"/>
</dbReference>
<dbReference type="GO" id="GO:0005581">
    <property type="term" value="C:collagen trimer"/>
    <property type="evidence" value="ECO:0007669"/>
    <property type="project" value="UniProtKB-KW"/>
</dbReference>
<proteinExistence type="predicted"/>
<dbReference type="InterPro" id="IPR008160">
    <property type="entry name" value="Collagen"/>
</dbReference>
<evidence type="ECO:0000256" key="3">
    <source>
        <dbReference type="ARBA" id="ARBA00022530"/>
    </source>
</evidence>
<dbReference type="InterPro" id="IPR008983">
    <property type="entry name" value="Tumour_necrosis_fac-like_dom"/>
</dbReference>
<dbReference type="OMA" id="PQGECRC"/>
<evidence type="ECO:0000256" key="2">
    <source>
        <dbReference type="ARBA" id="ARBA00022525"/>
    </source>
</evidence>
<sequence length="288" mass="29648">CVFGPSSVPCWPSAVKGEQGFEGRPGDPGPRGEDGTCPENCESLMGPPGPPGIPGPVGQRGLKGDTGVMGSPGVPGASGQKGEPGSQGDYPGPLGQTGPKGDKGDMGMMGMMGPPGPCMPGVQSAFSAALTSSYPPPGAPVAFGRVLHNVLWGYDPETGLYTAPVNGTYVFSYHLTVYSKVLVAGLFQNHRPVVITTDPAALGTTSHSVVLHLVRGDRVWIQVKDANTNGMFAGPETSSTFSGFLLHPDSCDSGSLRGPMPPVEEPEDGYSWPQTSTQESLLDPTTAP</sequence>
<dbReference type="PROSITE" id="PS50871">
    <property type="entry name" value="C1Q"/>
    <property type="match status" value="1"/>
</dbReference>
<dbReference type="InterPro" id="IPR001073">
    <property type="entry name" value="C1q_dom"/>
</dbReference>
<protein>
    <recommendedName>
        <fullName evidence="7">C1q domain-containing protein</fullName>
    </recommendedName>
</protein>
<dbReference type="Pfam" id="PF00386">
    <property type="entry name" value="C1q"/>
    <property type="match status" value="1"/>
</dbReference>
<organism evidence="8 9">
    <name type="scientific">Salarias fasciatus</name>
    <name type="common">Jewelled blenny</name>
    <name type="synonym">Blennius fasciatus</name>
    <dbReference type="NCBI Taxonomy" id="181472"/>
    <lineage>
        <taxon>Eukaryota</taxon>
        <taxon>Metazoa</taxon>
        <taxon>Chordata</taxon>
        <taxon>Craniata</taxon>
        <taxon>Vertebrata</taxon>
        <taxon>Euteleostomi</taxon>
        <taxon>Actinopterygii</taxon>
        <taxon>Neopterygii</taxon>
        <taxon>Teleostei</taxon>
        <taxon>Neoteleostei</taxon>
        <taxon>Acanthomorphata</taxon>
        <taxon>Ovalentaria</taxon>
        <taxon>Blenniimorphae</taxon>
        <taxon>Blenniiformes</taxon>
        <taxon>Blennioidei</taxon>
        <taxon>Blenniidae</taxon>
        <taxon>Salariinae</taxon>
        <taxon>Salarias</taxon>
    </lineage>
</organism>
<dbReference type="Proteomes" id="UP000472267">
    <property type="component" value="Chromosome 14"/>
</dbReference>
<accession>A0A672H1K3</accession>
<dbReference type="InterPro" id="IPR050392">
    <property type="entry name" value="Collagen/C1q_domain"/>
</dbReference>
<keyword evidence="4" id="KW-0732">Signal</keyword>
<keyword evidence="5" id="KW-0176">Collagen</keyword>
<evidence type="ECO:0000256" key="5">
    <source>
        <dbReference type="ARBA" id="ARBA00023119"/>
    </source>
</evidence>
<comment type="subcellular location">
    <subcellularLocation>
        <location evidence="1">Secreted</location>
        <location evidence="1">Extracellular space</location>
        <location evidence="1">Extracellular matrix</location>
    </subcellularLocation>
</comment>
<evidence type="ECO:0000313" key="8">
    <source>
        <dbReference type="Ensembl" id="ENSSFAP00005018909.1"/>
    </source>
</evidence>
<feature type="domain" description="C1q" evidence="7">
    <location>
        <begin position="119"/>
        <end position="252"/>
    </location>
</feature>